<keyword evidence="2" id="KW-1185">Reference proteome</keyword>
<accession>A0ABV6Z392</accession>
<name>A0ABV6Z392_UNCC1</name>
<dbReference type="EMBL" id="JBHPBY010000389">
    <property type="protein sequence ID" value="MFC1852918.1"/>
    <property type="molecule type" value="Genomic_DNA"/>
</dbReference>
<sequence>MSIVNVLKFNENAGAMISDEEYWVWGRRKSFFTDHIYRIGGSSLPAESDMELVYGGTGHPPFHYELIDHLRKRLDTLSAADGYEKRPTNTENVGYLLLEEAQKAIQRRVNDHLSFLYGLTIDDVNRGSFESSGKQYDIKQPKIKDDVTKIVLQQGKNELLKPLYKSRGVLMGLDREIGFSCYYLNYDKSVLAFSSGGFEAVGSGKYASGIVLGQYLNNRNLAERRRGIDPVEGVFTLFLSALTAAESF</sequence>
<dbReference type="Proteomes" id="UP001594351">
    <property type="component" value="Unassembled WGS sequence"/>
</dbReference>
<reference evidence="1 2" key="1">
    <citation type="submission" date="2024-09" db="EMBL/GenBank/DDBJ databases">
        <title>Laminarin stimulates single cell rates of sulfate reduction while oxygen inhibits transcriptomic activity in coastal marine sediment.</title>
        <authorList>
            <person name="Lindsay M."/>
            <person name="Orcutt B."/>
            <person name="Emerson D."/>
            <person name="Stepanauskas R."/>
            <person name="D'Angelo T."/>
        </authorList>
    </citation>
    <scope>NUCLEOTIDE SEQUENCE [LARGE SCALE GENOMIC DNA]</scope>
    <source>
        <strain evidence="1">SAG AM-311-K15</strain>
    </source>
</reference>
<protein>
    <submittedName>
        <fullName evidence="1">Uncharacterized protein</fullName>
    </submittedName>
</protein>
<comment type="caution">
    <text evidence="1">The sequence shown here is derived from an EMBL/GenBank/DDBJ whole genome shotgun (WGS) entry which is preliminary data.</text>
</comment>
<feature type="non-terminal residue" evidence="1">
    <location>
        <position position="248"/>
    </location>
</feature>
<gene>
    <name evidence="1" type="ORF">ACFL27_22190</name>
</gene>
<evidence type="ECO:0000313" key="2">
    <source>
        <dbReference type="Proteomes" id="UP001594351"/>
    </source>
</evidence>
<evidence type="ECO:0000313" key="1">
    <source>
        <dbReference type="EMBL" id="MFC1852918.1"/>
    </source>
</evidence>
<organism evidence="1 2">
    <name type="scientific">candidate division CSSED10-310 bacterium</name>
    <dbReference type="NCBI Taxonomy" id="2855610"/>
    <lineage>
        <taxon>Bacteria</taxon>
        <taxon>Bacteria division CSSED10-310</taxon>
    </lineage>
</organism>
<proteinExistence type="predicted"/>